<dbReference type="InterPro" id="IPR013189">
    <property type="entry name" value="Glyco_hydro_32_C"/>
</dbReference>
<protein>
    <recommendedName>
        <fullName evidence="10">alpha-1,2-Mannosidase</fullName>
        <ecNumber evidence="10">3.2.1.-</ecNumber>
    </recommendedName>
</protein>
<dbReference type="PANTHER" id="PTHR11742">
    <property type="entry name" value="MANNOSYL-OLIGOSACCHARIDE ALPHA-1,2-MANNOSIDASE-RELATED"/>
    <property type="match status" value="1"/>
</dbReference>
<dbReference type="Pfam" id="PF00251">
    <property type="entry name" value="Glyco_hydro_32N"/>
    <property type="match status" value="1"/>
</dbReference>
<feature type="transmembrane region" description="Helical" evidence="11">
    <location>
        <begin position="12"/>
        <end position="34"/>
    </location>
</feature>
<dbReference type="CDD" id="cd18621">
    <property type="entry name" value="GH32_XdINV-like"/>
    <property type="match status" value="1"/>
</dbReference>
<dbReference type="Proteomes" id="UP001369815">
    <property type="component" value="Unassembled WGS sequence"/>
</dbReference>
<accession>A0AAX6MKV7</accession>
<keyword evidence="5 10" id="KW-0378">Hydrolase</keyword>
<evidence type="ECO:0000259" key="12">
    <source>
        <dbReference type="Pfam" id="PF00251"/>
    </source>
</evidence>
<evidence type="ECO:0000256" key="6">
    <source>
        <dbReference type="ARBA" id="ARBA00023157"/>
    </source>
</evidence>
<keyword evidence="11" id="KW-0472">Membrane</keyword>
<dbReference type="InterPro" id="IPR012341">
    <property type="entry name" value="6hp_glycosidase-like_sf"/>
</dbReference>
<evidence type="ECO:0000256" key="9">
    <source>
        <dbReference type="PIRSR" id="PIRSR601382-3"/>
    </source>
</evidence>
<dbReference type="PANTHER" id="PTHR11742:SF29">
    <property type="entry name" value="ALPHA-1,2-MANNOSIDASE"/>
    <property type="match status" value="1"/>
</dbReference>
<dbReference type="Pfam" id="PF01532">
    <property type="entry name" value="Glyco_hydro_47"/>
    <property type="match status" value="1"/>
</dbReference>
<keyword evidence="11" id="KW-0812">Transmembrane</keyword>
<feature type="disulfide bond" evidence="9">
    <location>
        <begin position="396"/>
        <end position="425"/>
    </location>
</feature>
<evidence type="ECO:0000313" key="14">
    <source>
        <dbReference type="EMBL" id="KAK6953124.1"/>
    </source>
</evidence>
<evidence type="ECO:0000256" key="3">
    <source>
        <dbReference type="ARBA" id="ARBA00007658"/>
    </source>
</evidence>
<feature type="domain" description="Glycosyl hydrolase family 32 C-terminal" evidence="13">
    <location>
        <begin position="1049"/>
        <end position="1198"/>
    </location>
</feature>
<dbReference type="GO" id="GO:0004571">
    <property type="term" value="F:mannosyl-oligosaccharide 1,2-alpha-mannosidase activity"/>
    <property type="evidence" value="ECO:0007669"/>
    <property type="project" value="InterPro"/>
</dbReference>
<dbReference type="InterPro" id="IPR050749">
    <property type="entry name" value="Glycosyl_Hydrolase_47"/>
</dbReference>
<dbReference type="SUPFAM" id="SSF49899">
    <property type="entry name" value="Concanavalin A-like lectins/glucanases"/>
    <property type="match status" value="1"/>
</dbReference>
<sequence length="1210" mass="134529">MNRQVRKHRRTLILLAGALAIWWMLSASFSGLWISEFTRLERHMNSDATSPPIELKRSSFDWSTVPIHFPAEEITPLPAGKPRRLPVQAQFRSEASADKQIREARRLEVKKAFLEDWAAYKKYAWMKDALKPISGDFQDQFSGWAATLVDSLDTLWIMGLREEFDEAVDAVSKIDFGRSSSSRVNTFETNIRYLGGLLATYDLSKRNVLRAKAIELGDLIYVAFNTKNRMPVDFIDFEAAKTGKPLSVESSVVSASPGTLSLELTRLSQLTGDPKYYDAAARVMDVFYRGQNQTLIPGLWPTYVSMKTQDVVTGNSYTLAGCADSLYEYLPKEYALLGGTEPKYEMMSRGFLEAAKTSLLFRPMVPNNMQMLIASSASVSTSGEVTLDEETEHLACYLGGIYALSGKLFDNPGYINIGAKLTLGCVYGYRSFPTGMMPERLNMVACKSFEDCEWDEKRFDEEKQKRPEWKDHLPLGFTTAKDPRYILRPEAIESVFVMYRTTGNPVWQDIGWDMFTAIANGTKTDRGTHAAVKDVTRMAEVLPKEDYMELFIWRLGSLHIGHFTYYGASKELDVLTSYPGLKAHLKEASSSASQDTMKLTPAVLAGSLATRQEIDYNAAPPNLSTLANSTLFDTWRPKAHVLPPTGHIGDPCMHYTDPETGLFHVGWLHLGAAGATTDDLVTYHDVNPEGLPFILPGGTNDPIAVFDGAVIPSGIDGKPTLLYTSVSYLPIQWTISYTRGSETQSLAVSRDGGRNFTKLEQGPVIPSPPFAVNVTGFRDPFVFQNSQFDAELGSAPGTWYTVISGGVHGEGPSQFLYRQHDPEFQYWEELGQWWHEPANTTWGNGDWAGRWGFNFEVGNIFGLDEQGYNAEGEIFTTLGAEWSLDPIVPQVSDFREMLWAAGNISTENGKIKFQPTMAGKLDWGTSAYAAAGKELPATSIASQKSGAPDRFVSYLWLTGDFYDTLDFPTNQQNWTGALLLPRELSVGKISNVVDNELVHETASWRVASNESGVVELVTLKQEIGREALAALTSGDATIEPGRTLNSPGIVPFQKIPDSKFYVITASLSFPKTCRESDLRAGFQVLSSEYESTTIYYQFSNESVIVDRSNSSAAARTTNGIDSRNEAGRLRLFDLVQDGQQQIETLNLTIVVDNAIVEVHANGRFALSTWARSWYAASREIRFFHDGNGEVVFGDVTVHEGLYDAWPDRKV</sequence>
<comment type="pathway">
    <text evidence="2">Protein modification; protein glycosylation.</text>
</comment>
<keyword evidence="7 10" id="KW-0326">Glycosidase</keyword>
<dbReference type="InterPro" id="IPR036026">
    <property type="entry name" value="Seven-hairpin_glycosidases"/>
</dbReference>
<keyword evidence="11" id="KW-1133">Transmembrane helix</keyword>
<feature type="active site" description="Proton donor" evidence="8">
    <location>
        <position position="439"/>
    </location>
</feature>
<comment type="similarity">
    <text evidence="4">Belongs to the glycosyl hydrolase 32 family.</text>
</comment>
<keyword evidence="6 9" id="KW-1015">Disulfide bond</keyword>
<evidence type="ECO:0000256" key="8">
    <source>
        <dbReference type="PIRSR" id="PIRSR601382-1"/>
    </source>
</evidence>
<reference evidence="14 15" key="1">
    <citation type="journal article" date="2024" name="Front Chem Biol">
        <title>Unveiling the potential of Daldinia eschscholtzii MFLUCC 19-0629 through bioactivity and bioinformatics studies for enhanced sustainable agriculture production.</title>
        <authorList>
            <person name="Brooks S."/>
            <person name="Weaver J.A."/>
            <person name="Klomchit A."/>
            <person name="Alharthi S.A."/>
            <person name="Onlamun T."/>
            <person name="Nurani R."/>
            <person name="Vong T.K."/>
            <person name="Alberti F."/>
            <person name="Greco C."/>
        </authorList>
    </citation>
    <scope>NUCLEOTIDE SEQUENCE [LARGE SCALE GENOMIC DNA]</scope>
    <source>
        <strain evidence="14">MFLUCC 19-0629</strain>
    </source>
</reference>
<gene>
    <name evidence="14" type="ORF">Daesc_005424</name>
</gene>
<evidence type="ECO:0000256" key="2">
    <source>
        <dbReference type="ARBA" id="ARBA00004922"/>
    </source>
</evidence>
<proteinExistence type="inferred from homology"/>
<feature type="active site" description="Proton donor" evidence="8">
    <location>
        <position position="188"/>
    </location>
</feature>
<dbReference type="InterPro" id="IPR013148">
    <property type="entry name" value="Glyco_hydro_32_N"/>
</dbReference>
<dbReference type="InterPro" id="IPR023296">
    <property type="entry name" value="Glyco_hydro_beta-prop_sf"/>
</dbReference>
<dbReference type="GO" id="GO:0036503">
    <property type="term" value="P:ERAD pathway"/>
    <property type="evidence" value="ECO:0007669"/>
    <property type="project" value="UniProtKB-ARBA"/>
</dbReference>
<dbReference type="AlphaFoldDB" id="A0AAX6MKV7"/>
<dbReference type="PRINTS" id="PR00747">
    <property type="entry name" value="GLYHDRLASE47"/>
</dbReference>
<dbReference type="InterPro" id="IPR001382">
    <property type="entry name" value="Glyco_hydro_47"/>
</dbReference>
<name>A0AAX6MKV7_9PEZI</name>
<dbReference type="GO" id="GO:0005783">
    <property type="term" value="C:endoplasmic reticulum"/>
    <property type="evidence" value="ECO:0007669"/>
    <property type="project" value="TreeGrafter"/>
</dbReference>
<dbReference type="GO" id="GO:0005509">
    <property type="term" value="F:calcium ion binding"/>
    <property type="evidence" value="ECO:0007669"/>
    <property type="project" value="InterPro"/>
</dbReference>
<feature type="active site" evidence="8">
    <location>
        <position position="324"/>
    </location>
</feature>
<dbReference type="EC" id="3.2.1.-" evidence="10"/>
<dbReference type="SMART" id="SM00640">
    <property type="entry name" value="Glyco_32"/>
    <property type="match status" value="1"/>
</dbReference>
<dbReference type="Gene3D" id="2.115.10.20">
    <property type="entry name" value="Glycosyl hydrolase domain, family 43"/>
    <property type="match status" value="1"/>
</dbReference>
<organism evidence="14 15">
    <name type="scientific">Daldinia eschscholtzii</name>
    <dbReference type="NCBI Taxonomy" id="292717"/>
    <lineage>
        <taxon>Eukaryota</taxon>
        <taxon>Fungi</taxon>
        <taxon>Dikarya</taxon>
        <taxon>Ascomycota</taxon>
        <taxon>Pezizomycotina</taxon>
        <taxon>Sordariomycetes</taxon>
        <taxon>Xylariomycetidae</taxon>
        <taxon>Xylariales</taxon>
        <taxon>Hypoxylaceae</taxon>
        <taxon>Daldinia</taxon>
    </lineage>
</organism>
<feature type="active site" evidence="8">
    <location>
        <position position="490"/>
    </location>
</feature>
<dbReference type="GO" id="GO:0005975">
    <property type="term" value="P:carbohydrate metabolic process"/>
    <property type="evidence" value="ECO:0007669"/>
    <property type="project" value="InterPro"/>
</dbReference>
<dbReference type="InterPro" id="IPR001362">
    <property type="entry name" value="Glyco_hydro_32"/>
</dbReference>
<comment type="similarity">
    <text evidence="3 10">Belongs to the glycosyl hydrolase 47 family.</text>
</comment>
<feature type="domain" description="Glycosyl hydrolase family 32 N-terminal" evidence="12">
    <location>
        <begin position="675"/>
        <end position="988"/>
    </location>
</feature>
<evidence type="ECO:0000256" key="4">
    <source>
        <dbReference type="ARBA" id="ARBA00009902"/>
    </source>
</evidence>
<evidence type="ECO:0000256" key="11">
    <source>
        <dbReference type="SAM" id="Phobius"/>
    </source>
</evidence>
<dbReference type="EMBL" id="JBANMG010000005">
    <property type="protein sequence ID" value="KAK6953124.1"/>
    <property type="molecule type" value="Genomic_DNA"/>
</dbReference>
<dbReference type="Pfam" id="PF08244">
    <property type="entry name" value="Glyco_hydro_32C"/>
    <property type="match status" value="1"/>
</dbReference>
<evidence type="ECO:0000256" key="10">
    <source>
        <dbReference type="RuleBase" id="RU361193"/>
    </source>
</evidence>
<dbReference type="SUPFAM" id="SSF48225">
    <property type="entry name" value="Seven-hairpin glycosidases"/>
    <property type="match status" value="1"/>
</dbReference>
<dbReference type="SUPFAM" id="SSF75005">
    <property type="entry name" value="Arabinanase/levansucrase/invertase"/>
    <property type="match status" value="1"/>
</dbReference>
<comment type="caution">
    <text evidence="14">The sequence shown here is derived from an EMBL/GenBank/DDBJ whole genome shotgun (WGS) entry which is preliminary data.</text>
</comment>
<dbReference type="GO" id="GO:0016020">
    <property type="term" value="C:membrane"/>
    <property type="evidence" value="ECO:0007669"/>
    <property type="project" value="InterPro"/>
</dbReference>
<comment type="cofactor">
    <cofactor evidence="1">
        <name>Ca(2+)</name>
        <dbReference type="ChEBI" id="CHEBI:29108"/>
    </cofactor>
</comment>
<evidence type="ECO:0000256" key="1">
    <source>
        <dbReference type="ARBA" id="ARBA00001913"/>
    </source>
</evidence>
<dbReference type="Gene3D" id="1.50.10.10">
    <property type="match status" value="1"/>
</dbReference>
<evidence type="ECO:0000256" key="5">
    <source>
        <dbReference type="ARBA" id="ARBA00022801"/>
    </source>
</evidence>
<dbReference type="InterPro" id="IPR013320">
    <property type="entry name" value="ConA-like_dom_sf"/>
</dbReference>
<evidence type="ECO:0000256" key="7">
    <source>
        <dbReference type="ARBA" id="ARBA00023295"/>
    </source>
</evidence>
<dbReference type="Gene3D" id="2.60.120.560">
    <property type="entry name" value="Exo-inulinase, domain 1"/>
    <property type="match status" value="1"/>
</dbReference>
<evidence type="ECO:0000313" key="15">
    <source>
        <dbReference type="Proteomes" id="UP001369815"/>
    </source>
</evidence>
<evidence type="ECO:0000259" key="13">
    <source>
        <dbReference type="Pfam" id="PF08244"/>
    </source>
</evidence>
<keyword evidence="15" id="KW-1185">Reference proteome</keyword>